<dbReference type="InterPro" id="IPR001607">
    <property type="entry name" value="Znf_UBP"/>
</dbReference>
<organism evidence="2 3">
    <name type="scientific">Rhodanobacter spathiphylli B39</name>
    <dbReference type="NCBI Taxonomy" id="1163407"/>
    <lineage>
        <taxon>Bacteria</taxon>
        <taxon>Pseudomonadati</taxon>
        <taxon>Pseudomonadota</taxon>
        <taxon>Gammaproteobacteria</taxon>
        <taxon>Lysobacterales</taxon>
        <taxon>Rhodanobacteraceae</taxon>
        <taxon>Rhodanobacter</taxon>
    </lineage>
</organism>
<protein>
    <recommendedName>
        <fullName evidence="1">UBP-type domain-containing protein</fullName>
    </recommendedName>
</protein>
<dbReference type="Proteomes" id="UP000003226">
    <property type="component" value="Unassembled WGS sequence"/>
</dbReference>
<dbReference type="SUPFAM" id="SSF57850">
    <property type="entry name" value="RING/U-box"/>
    <property type="match status" value="1"/>
</dbReference>
<dbReference type="EMBL" id="AJXT01000044">
    <property type="protein sequence ID" value="EIL91278.1"/>
    <property type="molecule type" value="Genomic_DNA"/>
</dbReference>
<dbReference type="STRING" id="1163407.UU7_13748"/>
<proteinExistence type="predicted"/>
<dbReference type="PATRIC" id="fig|1163407.3.peg.2769"/>
<dbReference type="Gene3D" id="3.30.40.10">
    <property type="entry name" value="Zinc/RING finger domain, C3HC4 (zinc finger)"/>
    <property type="match status" value="1"/>
</dbReference>
<reference evidence="2 3" key="1">
    <citation type="journal article" date="2012" name="J. Bacteriol.">
        <title>Genome sequences for six rhodanobacter strains, isolated from soils and the terrestrial subsurface, with variable denitrification capabilities.</title>
        <authorList>
            <person name="Kostka J.E."/>
            <person name="Green S.J."/>
            <person name="Rishishwar L."/>
            <person name="Prakash O."/>
            <person name="Katz L.S."/>
            <person name="Marino-Ramirez L."/>
            <person name="Jordan I.K."/>
            <person name="Munk C."/>
            <person name="Ivanova N."/>
            <person name="Mikhailova N."/>
            <person name="Watson D.B."/>
            <person name="Brown S.D."/>
            <person name="Palumbo A.V."/>
            <person name="Brooks S.C."/>
        </authorList>
    </citation>
    <scope>NUCLEOTIDE SEQUENCE [LARGE SCALE GENOMIC DNA]</scope>
    <source>
        <strain evidence="2 3">B39</strain>
    </source>
</reference>
<accession>I4VVN7</accession>
<dbReference type="InterPro" id="IPR013083">
    <property type="entry name" value="Znf_RING/FYVE/PHD"/>
</dbReference>
<dbReference type="Pfam" id="PF02148">
    <property type="entry name" value="zf-UBP"/>
    <property type="match status" value="1"/>
</dbReference>
<sequence>MALTWPAGLVVAGHQAMDVKYDRGTGHGARAWREFPCGKPANDEEDTMATHDSDDIDPAVAPSGTGCVECLQAGQWWLHLRRCARCGHVGCCDTSPNQHATAHFHQTGHPVITSFEPGEDWFYDYRSGATFNGPTLRAPHMHPLDQPVPGPAGQVPRNWMELLNE</sequence>
<comment type="caution">
    <text evidence="2">The sequence shown here is derived from an EMBL/GenBank/DDBJ whole genome shotgun (WGS) entry which is preliminary data.</text>
</comment>
<evidence type="ECO:0000259" key="1">
    <source>
        <dbReference type="Pfam" id="PF02148"/>
    </source>
</evidence>
<evidence type="ECO:0000313" key="3">
    <source>
        <dbReference type="Proteomes" id="UP000003226"/>
    </source>
</evidence>
<dbReference type="GO" id="GO:0008270">
    <property type="term" value="F:zinc ion binding"/>
    <property type="evidence" value="ECO:0007669"/>
    <property type="project" value="InterPro"/>
</dbReference>
<dbReference type="AlphaFoldDB" id="I4VVN7"/>
<gene>
    <name evidence="2" type="ORF">UU7_13748</name>
</gene>
<keyword evidence="3" id="KW-1185">Reference proteome</keyword>
<name>I4VVN7_9GAMM</name>
<evidence type="ECO:0000313" key="2">
    <source>
        <dbReference type="EMBL" id="EIL91278.1"/>
    </source>
</evidence>
<feature type="domain" description="UBP-type" evidence="1">
    <location>
        <begin position="67"/>
        <end position="131"/>
    </location>
</feature>
<dbReference type="eggNOG" id="COG5207">
    <property type="taxonomic scope" value="Bacteria"/>
</dbReference>